<dbReference type="Pfam" id="PF00168">
    <property type="entry name" value="C2"/>
    <property type="match status" value="1"/>
</dbReference>
<dbReference type="InterPro" id="IPR000008">
    <property type="entry name" value="C2_dom"/>
</dbReference>
<comment type="subcellular location">
    <subcellularLocation>
        <location evidence="1">Cytoplasm</location>
    </subcellularLocation>
</comment>
<dbReference type="SMART" id="SM00022">
    <property type="entry name" value="PLAc"/>
    <property type="match status" value="1"/>
</dbReference>
<dbReference type="EMBL" id="PZQS01000011">
    <property type="protein sequence ID" value="PVD22403.1"/>
    <property type="molecule type" value="Genomic_DNA"/>
</dbReference>
<evidence type="ECO:0000256" key="7">
    <source>
        <dbReference type="RuleBase" id="RU362102"/>
    </source>
</evidence>
<feature type="domain" description="C2" evidence="9">
    <location>
        <begin position="55"/>
        <end position="170"/>
    </location>
</feature>
<feature type="domain" description="PLA2c" evidence="10">
    <location>
        <begin position="184"/>
        <end position="795"/>
    </location>
</feature>
<dbReference type="GO" id="GO:0046475">
    <property type="term" value="P:glycerophospholipid catabolic process"/>
    <property type="evidence" value="ECO:0007669"/>
    <property type="project" value="TreeGrafter"/>
</dbReference>
<dbReference type="SUPFAM" id="SSF52151">
    <property type="entry name" value="FabD/lysophospholipase-like"/>
    <property type="match status" value="1"/>
</dbReference>
<evidence type="ECO:0000313" key="11">
    <source>
        <dbReference type="EMBL" id="PVD22403.1"/>
    </source>
</evidence>
<proteinExistence type="predicted"/>
<feature type="region of interest" description="Disordered" evidence="8">
    <location>
        <begin position="473"/>
        <end position="498"/>
    </location>
</feature>
<dbReference type="GO" id="GO:0005509">
    <property type="term" value="F:calcium ion binding"/>
    <property type="evidence" value="ECO:0007669"/>
    <property type="project" value="TreeGrafter"/>
</dbReference>
<comment type="catalytic activity">
    <reaction evidence="7">
        <text>a 1,2-diacyl-sn-glycero-3-phosphocholine + H2O = a 1-acyl-sn-glycero-3-phosphocholine + a fatty acid + H(+)</text>
        <dbReference type="Rhea" id="RHEA:15801"/>
        <dbReference type="ChEBI" id="CHEBI:15377"/>
        <dbReference type="ChEBI" id="CHEBI:15378"/>
        <dbReference type="ChEBI" id="CHEBI:28868"/>
        <dbReference type="ChEBI" id="CHEBI:57643"/>
        <dbReference type="ChEBI" id="CHEBI:58168"/>
        <dbReference type="EC" id="3.1.1.4"/>
    </reaction>
</comment>
<accession>A0A2T7NML4</accession>
<dbReference type="PANTHER" id="PTHR10728">
    <property type="entry name" value="CYTOSOLIC PHOSPHOLIPASE A2"/>
    <property type="match status" value="1"/>
</dbReference>
<keyword evidence="3 7" id="KW-0963">Cytoplasm</keyword>
<evidence type="ECO:0000313" key="12">
    <source>
        <dbReference type="Proteomes" id="UP000245119"/>
    </source>
</evidence>
<keyword evidence="4 6" id="KW-0378">Hydrolase</keyword>
<name>A0A2T7NML4_POMCA</name>
<evidence type="ECO:0000256" key="1">
    <source>
        <dbReference type="ARBA" id="ARBA00004496"/>
    </source>
</evidence>
<dbReference type="Proteomes" id="UP000245119">
    <property type="component" value="Linkage Group LG11"/>
</dbReference>
<feature type="compositionally biased region" description="Acidic residues" evidence="8">
    <location>
        <begin position="479"/>
        <end position="496"/>
    </location>
</feature>
<dbReference type="InterPro" id="IPR002642">
    <property type="entry name" value="LysoPLipase_cat_dom"/>
</dbReference>
<keyword evidence="7" id="KW-0106">Calcium</keyword>
<dbReference type="SMART" id="SM00239">
    <property type="entry name" value="C2"/>
    <property type="match status" value="1"/>
</dbReference>
<evidence type="ECO:0000256" key="3">
    <source>
        <dbReference type="ARBA" id="ARBA00022490"/>
    </source>
</evidence>
<dbReference type="PROSITE" id="PS50004">
    <property type="entry name" value="C2"/>
    <property type="match status" value="1"/>
</dbReference>
<evidence type="ECO:0000256" key="8">
    <source>
        <dbReference type="SAM" id="MobiDB-lite"/>
    </source>
</evidence>
<dbReference type="Pfam" id="PF01735">
    <property type="entry name" value="PLA2_B"/>
    <property type="match status" value="1"/>
</dbReference>
<dbReference type="SUPFAM" id="SSF49562">
    <property type="entry name" value="C2 domain (Calcium/lipid-binding domain, CaLB)"/>
    <property type="match status" value="1"/>
</dbReference>
<sequence length="821" mass="95660">MSSLVLCSRTAPRPLGNHGKWFTTDSNTPKAVIRDVETRHFRPLGVCGNRGTTQDWPMSLYLVSPRWSPGTGCDTSCLVFTDDHTRFDTPDPYLTLFIKTAPNGWHQTTTRDNDVNPIWNETFTFLLDSNVHNELEISLMDANYTMDEHLCTRHLPLDPLPFDNKQKVTIKFNEVCYKYLLHLRELKGDTQLRYSLALCDEEKRFIDTRKQKIFRAMKDILKVNAPRNMREVPVIGVMGSGGGFRALTGFSGVMSALVETRILDMVTYVAGLSGSAWYLSQLYSHPDWPKKTPKDLQEELKKNIDSSPFRLLGPQSMYRYIRRILEKRRRGQPVSFTDFFGHLVGETLLRGRLDAKLSDQQVKIQDGNIPMPLYTCLHVKKHVSAMIFHEWVEFSPFEIGMPKYGTFMKPQLFGSKFFMGQIAKSYQEHPLHFLQGIWGSAFCIQFKSLLQNDKHLDAVELMRREREELEKELLKEIDNQDDEDSESSEEESEAEMEIVKPLKTRTRSIRRKPSKTEHHKKQTFWNGMLTRLFDSSFMQTIEGRAAMVHNFMRGLSLVDMYPFSPFSQAEEEPMKSPKETFQHIFEMHPTHLKRMYVVDGGLTFNSPYPLLLRPQRHVDLILSFDFSARPSDSTPPFKELLLAEKWARLNHVPFPPIDPTIVDREGLKECYVFKDSRDPHCPIVMHFVLINITFRDQKKPGVPRTTAEEKKFADFDLFDDPERPYSTFNFRYTHKAFDRLAQLTEFNTQLFKEQVLLQVRNCIRARRRHSIRRPCKLKDIKRLSLKDKKTEKELEAYIRSLDEEVQPLEEKGATDDEVTKL</sequence>
<evidence type="ECO:0000256" key="5">
    <source>
        <dbReference type="ARBA" id="ARBA00023098"/>
    </source>
</evidence>
<dbReference type="GO" id="GO:0047498">
    <property type="term" value="F:calcium-dependent phospholipase A2 activity"/>
    <property type="evidence" value="ECO:0007669"/>
    <property type="project" value="TreeGrafter"/>
</dbReference>
<dbReference type="Gene3D" id="2.60.40.150">
    <property type="entry name" value="C2 domain"/>
    <property type="match status" value="1"/>
</dbReference>
<keyword evidence="6 7" id="KW-0442">Lipid degradation</keyword>
<dbReference type="PANTHER" id="PTHR10728:SF40">
    <property type="entry name" value="PATATIN FAMILY PROTEIN"/>
    <property type="match status" value="1"/>
</dbReference>
<dbReference type="InterPro" id="IPR016035">
    <property type="entry name" value="Acyl_Trfase/lysoPLipase"/>
</dbReference>
<dbReference type="OrthoDB" id="419768at2759"/>
<organism evidence="11 12">
    <name type="scientific">Pomacea canaliculata</name>
    <name type="common">Golden apple snail</name>
    <dbReference type="NCBI Taxonomy" id="400727"/>
    <lineage>
        <taxon>Eukaryota</taxon>
        <taxon>Metazoa</taxon>
        <taxon>Spiralia</taxon>
        <taxon>Lophotrochozoa</taxon>
        <taxon>Mollusca</taxon>
        <taxon>Gastropoda</taxon>
        <taxon>Caenogastropoda</taxon>
        <taxon>Architaenioglossa</taxon>
        <taxon>Ampullarioidea</taxon>
        <taxon>Ampullariidae</taxon>
        <taxon>Pomacea</taxon>
    </lineage>
</organism>
<evidence type="ECO:0000256" key="4">
    <source>
        <dbReference type="ARBA" id="ARBA00022801"/>
    </source>
</evidence>
<dbReference type="GO" id="GO:0005544">
    <property type="term" value="F:calcium-dependent phospholipid binding"/>
    <property type="evidence" value="ECO:0007669"/>
    <property type="project" value="TreeGrafter"/>
</dbReference>
<comment type="caution">
    <text evidence="11">The sequence shown here is derived from an EMBL/GenBank/DDBJ whole genome shotgun (WGS) entry which is preliminary data.</text>
</comment>
<evidence type="ECO:0000256" key="6">
    <source>
        <dbReference type="PROSITE-ProRule" id="PRU00555"/>
    </source>
</evidence>
<protein>
    <recommendedName>
        <fullName evidence="2 7">Phospholipase A2</fullName>
        <ecNumber evidence="2 7">3.1.1.4</ecNumber>
    </recommendedName>
</protein>
<evidence type="ECO:0000259" key="9">
    <source>
        <dbReference type="PROSITE" id="PS50004"/>
    </source>
</evidence>
<dbReference type="EC" id="3.1.1.4" evidence="2 7"/>
<dbReference type="AlphaFoldDB" id="A0A2T7NML4"/>
<reference evidence="11 12" key="1">
    <citation type="submission" date="2018-04" db="EMBL/GenBank/DDBJ databases">
        <title>The genome of golden apple snail Pomacea canaliculata provides insight into stress tolerance and invasive adaptation.</title>
        <authorList>
            <person name="Liu C."/>
            <person name="Liu B."/>
            <person name="Ren Y."/>
            <person name="Zhang Y."/>
            <person name="Wang H."/>
            <person name="Li S."/>
            <person name="Jiang F."/>
            <person name="Yin L."/>
            <person name="Zhang G."/>
            <person name="Qian W."/>
            <person name="Fan W."/>
        </authorList>
    </citation>
    <scope>NUCLEOTIDE SEQUENCE [LARGE SCALE GENOMIC DNA]</scope>
    <source>
        <strain evidence="11">SZHN2017</strain>
        <tissue evidence="11">Muscle</tissue>
    </source>
</reference>
<evidence type="ECO:0000259" key="10">
    <source>
        <dbReference type="PROSITE" id="PS51210"/>
    </source>
</evidence>
<gene>
    <name evidence="11" type="ORF">C0Q70_18214</name>
</gene>
<dbReference type="InterPro" id="IPR035892">
    <property type="entry name" value="C2_domain_sf"/>
</dbReference>
<dbReference type="PROSITE" id="PS51210">
    <property type="entry name" value="PLA2C"/>
    <property type="match status" value="1"/>
</dbReference>
<comment type="domain">
    <text evidence="7">The N-terminal C2 domain associates with lipid membranes upon calcium binding.</text>
</comment>
<dbReference type="GO" id="GO:0005829">
    <property type="term" value="C:cytosol"/>
    <property type="evidence" value="ECO:0007669"/>
    <property type="project" value="TreeGrafter"/>
</dbReference>
<evidence type="ECO:0000256" key="2">
    <source>
        <dbReference type="ARBA" id="ARBA00013278"/>
    </source>
</evidence>
<keyword evidence="7" id="KW-0479">Metal-binding</keyword>
<keyword evidence="5 6" id="KW-0443">Lipid metabolism</keyword>
<keyword evidence="12" id="KW-1185">Reference proteome</keyword>
<dbReference type="Gene3D" id="3.40.1090.10">
    <property type="entry name" value="Cytosolic phospholipase A2 catalytic domain"/>
    <property type="match status" value="1"/>
</dbReference>
<dbReference type="STRING" id="400727.A0A2T7NML4"/>